<gene>
    <name evidence="1" type="ORF">QR90_07820</name>
</gene>
<dbReference type="KEGG" id="dsw:QR90_07820"/>
<protein>
    <submittedName>
        <fullName evidence="1">Sulfonate ABC transporter substrate-binding protein</fullName>
    </submittedName>
</protein>
<dbReference type="NCBIfam" id="TIGR01206">
    <property type="entry name" value="lysW"/>
    <property type="match status" value="1"/>
</dbReference>
<reference evidence="2" key="1">
    <citation type="submission" date="2014-11" db="EMBL/GenBank/DDBJ databases">
        <title>Hymenobacter sp. DG25B genome submission.</title>
        <authorList>
            <person name="Jung H.-Y."/>
            <person name="Kim M.K."/>
            <person name="Srinivasan S."/>
            <person name="Lim S."/>
        </authorList>
    </citation>
    <scope>NUCLEOTIDE SEQUENCE [LARGE SCALE GENOMIC DNA]</scope>
    <source>
        <strain evidence="2">DY59</strain>
    </source>
</reference>
<organism evidence="1 2">
    <name type="scientific">Deinococcus radiopugnans</name>
    <dbReference type="NCBI Taxonomy" id="57497"/>
    <lineage>
        <taxon>Bacteria</taxon>
        <taxon>Thermotogati</taxon>
        <taxon>Deinococcota</taxon>
        <taxon>Deinococci</taxon>
        <taxon>Deinococcales</taxon>
        <taxon>Deinococcaceae</taxon>
        <taxon>Deinococcus</taxon>
    </lineage>
</organism>
<name>A0A0A7KKG4_9DEIO</name>
<sequence length="58" mass="6403">MMTTIQFENPDTGAPIELTNPELGELVIDDETGVEYEVVSIDPPRLEAAPQEAEDWGE</sequence>
<dbReference type="Gene3D" id="2.20.28.160">
    <property type="match status" value="1"/>
</dbReference>
<dbReference type="EMBL" id="CP010028">
    <property type="protein sequence ID" value="AIZ45043.1"/>
    <property type="molecule type" value="Genomic_DNA"/>
</dbReference>
<evidence type="ECO:0000313" key="2">
    <source>
        <dbReference type="Proteomes" id="UP000030634"/>
    </source>
</evidence>
<evidence type="ECO:0000313" key="1">
    <source>
        <dbReference type="EMBL" id="AIZ45043.1"/>
    </source>
</evidence>
<dbReference type="Pfam" id="PF21344">
    <property type="entry name" value="Zn_ribbon_LysW"/>
    <property type="match status" value="1"/>
</dbReference>
<dbReference type="STRING" id="1182571.QR90_07820"/>
<dbReference type="InterPro" id="IPR005906">
    <property type="entry name" value="LysW"/>
</dbReference>
<accession>A0A0A7KKG4</accession>
<proteinExistence type="predicted"/>
<dbReference type="Proteomes" id="UP000030634">
    <property type="component" value="Chromosome"/>
</dbReference>
<dbReference type="AlphaFoldDB" id="A0A0A7KKG4"/>
<dbReference type="HOGENOM" id="CLU_195720_0_0_0"/>